<dbReference type="EMBL" id="CASHTH010001363">
    <property type="protein sequence ID" value="CAI8014458.1"/>
    <property type="molecule type" value="Genomic_DNA"/>
</dbReference>
<keyword evidence="2" id="KW-0472">Membrane</keyword>
<keyword evidence="5" id="KW-1185">Reference proteome</keyword>
<evidence type="ECO:0000313" key="5">
    <source>
        <dbReference type="Proteomes" id="UP001174909"/>
    </source>
</evidence>
<feature type="compositionally biased region" description="Polar residues" evidence="1">
    <location>
        <begin position="408"/>
        <end position="420"/>
    </location>
</feature>
<comment type="caution">
    <text evidence="4">The sequence shown here is derived from an EMBL/GenBank/DDBJ whole genome shotgun (WGS) entry which is preliminary data.</text>
</comment>
<protein>
    <submittedName>
        <fullName evidence="4">Uncharacterized protein</fullName>
    </submittedName>
</protein>
<name>A0AA35RMV9_GEOBA</name>
<keyword evidence="3" id="KW-0732">Signal</keyword>
<feature type="transmembrane region" description="Helical" evidence="2">
    <location>
        <begin position="247"/>
        <end position="276"/>
    </location>
</feature>
<gene>
    <name evidence="4" type="ORF">GBAR_LOCUS9032</name>
</gene>
<feature type="signal peptide" evidence="3">
    <location>
        <begin position="1"/>
        <end position="24"/>
    </location>
</feature>
<feature type="region of interest" description="Disordered" evidence="1">
    <location>
        <begin position="294"/>
        <end position="420"/>
    </location>
</feature>
<reference evidence="4" key="1">
    <citation type="submission" date="2023-03" db="EMBL/GenBank/DDBJ databases">
        <authorList>
            <person name="Steffen K."/>
            <person name="Cardenas P."/>
        </authorList>
    </citation>
    <scope>NUCLEOTIDE SEQUENCE</scope>
</reference>
<feature type="chain" id="PRO_5041456818" evidence="3">
    <location>
        <begin position="25"/>
        <end position="420"/>
    </location>
</feature>
<dbReference type="Proteomes" id="UP001174909">
    <property type="component" value="Unassembled WGS sequence"/>
</dbReference>
<keyword evidence="2" id="KW-0812">Transmembrane</keyword>
<dbReference type="AlphaFoldDB" id="A0AA35RMV9"/>
<evidence type="ECO:0000256" key="3">
    <source>
        <dbReference type="SAM" id="SignalP"/>
    </source>
</evidence>
<accession>A0AA35RMV9</accession>
<sequence length="420" mass="46485">MFRSAPAAALLFFLLFSSQDGVGSTCVANLPQNEQELRQLVEEPGAAPSLKYGDEARLFPNVTFSCRGSVVGWSLIAPLHDNPPGRRPIMNVWSPKADSDEEYEQLRDNSTNLIPCLKEIISEERQLYLYENTTMEPLEFQPGDILGMVLRDTNKNNSIFTPYMLNKIWFVAYYRDAKNARPTENIRGYQVDSMMPLLFLHICSMDDGDYERCLKDYGRPPTMCIEINPDTRSGDEDEDEGGVSQTVLAVALGVSLIVALLVVSTLLGLTLVYIAVIKRRQRRKEKVTVTVMTDNTNIRSEAQPYAEPFPSRTHTPLPPPPTRPPPPPNGLSIEQPTYATLDGPTPSPPPPYSLDLHSSRPPPLGSLQSPQYESIDGQERKAALLRQNATESNMDSAGGYSARAPGANNVTTAIDSDNNQ</sequence>
<evidence type="ECO:0000256" key="1">
    <source>
        <dbReference type="SAM" id="MobiDB-lite"/>
    </source>
</evidence>
<evidence type="ECO:0000313" key="4">
    <source>
        <dbReference type="EMBL" id="CAI8014458.1"/>
    </source>
</evidence>
<evidence type="ECO:0000256" key="2">
    <source>
        <dbReference type="SAM" id="Phobius"/>
    </source>
</evidence>
<keyword evidence="2" id="KW-1133">Transmembrane helix</keyword>
<proteinExistence type="predicted"/>
<organism evidence="4 5">
    <name type="scientific">Geodia barretti</name>
    <name type="common">Barrett's horny sponge</name>
    <dbReference type="NCBI Taxonomy" id="519541"/>
    <lineage>
        <taxon>Eukaryota</taxon>
        <taxon>Metazoa</taxon>
        <taxon>Porifera</taxon>
        <taxon>Demospongiae</taxon>
        <taxon>Heteroscleromorpha</taxon>
        <taxon>Tetractinellida</taxon>
        <taxon>Astrophorina</taxon>
        <taxon>Geodiidae</taxon>
        <taxon>Geodia</taxon>
    </lineage>
</organism>
<feature type="compositionally biased region" description="Pro residues" evidence="1">
    <location>
        <begin position="316"/>
        <end position="329"/>
    </location>
</feature>